<name>A0AAE8LVG0_LATSK</name>
<protein>
    <submittedName>
        <fullName evidence="1">Phosphatase YwpJ</fullName>
        <ecNumber evidence="1">3.1.3.-</ecNumber>
    </submittedName>
</protein>
<keyword evidence="1" id="KW-0378">Hydrolase</keyword>
<dbReference type="PANTHER" id="PTHR10000:SF55">
    <property type="entry name" value="5-AMINO-6-(5-PHOSPHO-D-RIBITYLAMINO)URACIL PHOSPHATASE YCSE"/>
    <property type="match status" value="1"/>
</dbReference>
<dbReference type="EMBL" id="OKRC01000002">
    <property type="protein sequence ID" value="SPE19563.1"/>
    <property type="molecule type" value="Genomic_DNA"/>
</dbReference>
<dbReference type="Pfam" id="PF08282">
    <property type="entry name" value="Hydrolase_3"/>
    <property type="match status" value="1"/>
</dbReference>
<dbReference type="SFLD" id="SFLDS00003">
    <property type="entry name" value="Haloacid_Dehalogenase"/>
    <property type="match status" value="1"/>
</dbReference>
<dbReference type="PROSITE" id="PS01229">
    <property type="entry name" value="COF_2"/>
    <property type="match status" value="1"/>
</dbReference>
<reference evidence="1 2" key="1">
    <citation type="submission" date="2018-02" db="EMBL/GenBank/DDBJ databases">
        <authorList>
            <person name="Rodrigo-Torres L."/>
            <person name="Arahal R. D."/>
            <person name="Lucena T."/>
        </authorList>
    </citation>
    <scope>NUCLEOTIDE SEQUENCE [LARGE SCALE GENOMIC DNA]</scope>
    <source>
        <strain evidence="1 2">CECT 9267</strain>
    </source>
</reference>
<dbReference type="PROSITE" id="PS01228">
    <property type="entry name" value="COF_1"/>
    <property type="match status" value="1"/>
</dbReference>
<dbReference type="RefSeq" id="WP_105300040.1">
    <property type="nucleotide sequence ID" value="NZ_CP099485.1"/>
</dbReference>
<dbReference type="InterPro" id="IPR036412">
    <property type="entry name" value="HAD-like_sf"/>
</dbReference>
<dbReference type="Proteomes" id="UP000239650">
    <property type="component" value="Unassembled WGS sequence"/>
</dbReference>
<dbReference type="GO" id="GO:0016791">
    <property type="term" value="F:phosphatase activity"/>
    <property type="evidence" value="ECO:0007669"/>
    <property type="project" value="UniProtKB-ARBA"/>
</dbReference>
<dbReference type="PANTHER" id="PTHR10000">
    <property type="entry name" value="PHOSPHOSERINE PHOSPHATASE"/>
    <property type="match status" value="1"/>
</dbReference>
<evidence type="ECO:0000313" key="2">
    <source>
        <dbReference type="Proteomes" id="UP000239650"/>
    </source>
</evidence>
<dbReference type="SFLD" id="SFLDG01140">
    <property type="entry name" value="C2.B:_Phosphomannomutase_and_P"/>
    <property type="match status" value="1"/>
</dbReference>
<dbReference type="CDD" id="cd07516">
    <property type="entry name" value="HAD_Pase"/>
    <property type="match status" value="1"/>
</dbReference>
<proteinExistence type="predicted"/>
<dbReference type="EC" id="3.1.3.-" evidence="1"/>
<dbReference type="GO" id="GO:0005829">
    <property type="term" value="C:cytosol"/>
    <property type="evidence" value="ECO:0007669"/>
    <property type="project" value="TreeGrafter"/>
</dbReference>
<dbReference type="InterPro" id="IPR023214">
    <property type="entry name" value="HAD_sf"/>
</dbReference>
<dbReference type="Gene3D" id="3.40.50.1000">
    <property type="entry name" value="HAD superfamily/HAD-like"/>
    <property type="match status" value="1"/>
</dbReference>
<dbReference type="Gene3D" id="3.30.1240.10">
    <property type="match status" value="1"/>
</dbReference>
<dbReference type="NCBIfam" id="TIGR00099">
    <property type="entry name" value="Cof-subfamily"/>
    <property type="match status" value="1"/>
</dbReference>
<dbReference type="InterPro" id="IPR006379">
    <property type="entry name" value="HAD-SF_hydro_IIB"/>
</dbReference>
<accession>A0AAE8LVG0</accession>
<comment type="caution">
    <text evidence="1">The sequence shown here is derived from an EMBL/GenBank/DDBJ whole genome shotgun (WGS) entry which is preliminary data.</text>
</comment>
<dbReference type="InterPro" id="IPR000150">
    <property type="entry name" value="Cof"/>
</dbReference>
<dbReference type="AlphaFoldDB" id="A0AAE8LVG0"/>
<organism evidence="1 2">
    <name type="scientific">Latilactobacillus sakei</name>
    <name type="common">Lactobacillus sakei</name>
    <dbReference type="NCBI Taxonomy" id="1599"/>
    <lineage>
        <taxon>Bacteria</taxon>
        <taxon>Bacillati</taxon>
        <taxon>Bacillota</taxon>
        <taxon>Bacilli</taxon>
        <taxon>Lactobacillales</taxon>
        <taxon>Lactobacillaceae</taxon>
        <taxon>Latilactobacillus</taxon>
    </lineage>
</organism>
<dbReference type="NCBIfam" id="TIGR01484">
    <property type="entry name" value="HAD-SF-IIB"/>
    <property type="match status" value="1"/>
</dbReference>
<dbReference type="GO" id="GO:0000287">
    <property type="term" value="F:magnesium ion binding"/>
    <property type="evidence" value="ECO:0007669"/>
    <property type="project" value="TreeGrafter"/>
</dbReference>
<gene>
    <name evidence="1" type="primary">ywpJ</name>
    <name evidence="1" type="ORF">LAS9267_00530</name>
</gene>
<sequence length="295" mass="31448">MISLIASDMDGTLLNDKMQVSDGNINAIKAAQDAGIEFIVATGRSRNEALPLMAEGGIKPALITMNGAQVFDQLGNEVINIPIEPATVVAVTDELRASGYYFELMTTAGNYSDSQVNRIQNVADLLVDLNPDTSYKIAVALAAARLELMNINYVDDHYAGIIADPTIKIVKIIAFSTKGLADLEPVKVFCEERGDLIVTSSSSNNIEINHINAQKGIALAAYAKEKGIPMSETMAIGDNLNDYSMIEAAGIGVAMANAVPTISDLANYHTAKNTQDGVAQAIYHAIDLNQAAEKK</sequence>
<dbReference type="SUPFAM" id="SSF56784">
    <property type="entry name" value="HAD-like"/>
    <property type="match status" value="1"/>
</dbReference>
<evidence type="ECO:0000313" key="1">
    <source>
        <dbReference type="EMBL" id="SPE19563.1"/>
    </source>
</evidence>